<evidence type="ECO:0000256" key="5">
    <source>
        <dbReference type="ARBA" id="ARBA00023274"/>
    </source>
</evidence>
<gene>
    <name evidence="8" type="ordered locus">TP04_0513</name>
</gene>
<dbReference type="STRING" id="5875.Q4N253"/>
<comment type="caution">
    <text evidence="8">The sequence shown here is derived from an EMBL/GenBank/DDBJ whole genome shotgun (WGS) entry which is preliminary data.</text>
</comment>
<dbReference type="InParanoid" id="Q4N253"/>
<dbReference type="GO" id="GO:0005762">
    <property type="term" value="C:mitochondrial large ribosomal subunit"/>
    <property type="evidence" value="ECO:0007669"/>
    <property type="project" value="TreeGrafter"/>
</dbReference>
<evidence type="ECO:0000256" key="7">
    <source>
        <dbReference type="ARBA" id="ARBA00035179"/>
    </source>
</evidence>
<dbReference type="OMA" id="VKPVFWD"/>
<comment type="similarity">
    <text evidence="6">Belongs to the mitochondrion-specific ribosomal protein mL54 family.</text>
</comment>
<evidence type="ECO:0000256" key="3">
    <source>
        <dbReference type="ARBA" id="ARBA00022980"/>
    </source>
</evidence>
<keyword evidence="5" id="KW-0687">Ribonucleoprotein</keyword>
<dbReference type="PANTHER" id="PTHR28595:SF1">
    <property type="entry name" value="LARGE RIBOSOMAL SUBUNIT PROTEIN ML54"/>
    <property type="match status" value="1"/>
</dbReference>
<dbReference type="EMBL" id="AAGK01000004">
    <property type="protein sequence ID" value="EAN31865.1"/>
    <property type="molecule type" value="Genomic_DNA"/>
</dbReference>
<dbReference type="KEGG" id="tpv:TP04_0513"/>
<dbReference type="Proteomes" id="UP000001949">
    <property type="component" value="Unassembled WGS sequence"/>
</dbReference>
<evidence type="ECO:0000256" key="6">
    <source>
        <dbReference type="ARBA" id="ARBA00033752"/>
    </source>
</evidence>
<proteinExistence type="inferred from homology"/>
<comment type="subcellular location">
    <subcellularLocation>
        <location evidence="1">Mitochondrion</location>
    </subcellularLocation>
</comment>
<evidence type="ECO:0000256" key="4">
    <source>
        <dbReference type="ARBA" id="ARBA00023128"/>
    </source>
</evidence>
<dbReference type="GeneID" id="3500895"/>
<keyword evidence="9" id="KW-1185">Reference proteome</keyword>
<protein>
    <recommendedName>
        <fullName evidence="7">Large ribosomal subunit protein mL54</fullName>
    </recommendedName>
</protein>
<name>Q4N253_THEPA</name>
<sequence>MIFNISLLCNTLRLNKHEISNFNKILYSTKIKGGKKQQKEVKTEVPVEGEDGEHLFNIYASIPEDHKILPDEAYPKWLWDLDTPDKTYGELVQMFVHGKDIENSKMADYNRFCRLHNRYLIKLNNIRLQKRRKITFDSHLWDV</sequence>
<keyword evidence="3" id="KW-0689">Ribosomal protein</keyword>
<dbReference type="VEuPathDB" id="PiroplasmaDB:TpMuguga_04g00513"/>
<evidence type="ECO:0000256" key="2">
    <source>
        <dbReference type="ARBA" id="ARBA00022946"/>
    </source>
</evidence>
<reference evidence="8 9" key="1">
    <citation type="journal article" date="2005" name="Science">
        <title>Genome sequence of Theileria parva, a bovine pathogen that transforms lymphocytes.</title>
        <authorList>
            <person name="Gardner M.J."/>
            <person name="Bishop R."/>
            <person name="Shah T."/>
            <person name="de Villiers E.P."/>
            <person name="Carlton J.M."/>
            <person name="Hall N."/>
            <person name="Ren Q."/>
            <person name="Paulsen I.T."/>
            <person name="Pain A."/>
            <person name="Berriman M."/>
            <person name="Wilson R.J.M."/>
            <person name="Sato S."/>
            <person name="Ralph S.A."/>
            <person name="Mann D.J."/>
            <person name="Xiong Z."/>
            <person name="Shallom S.J."/>
            <person name="Weidman J."/>
            <person name="Jiang L."/>
            <person name="Lynn J."/>
            <person name="Weaver B."/>
            <person name="Shoaibi A."/>
            <person name="Domingo A.R."/>
            <person name="Wasawo D."/>
            <person name="Crabtree J."/>
            <person name="Wortman J.R."/>
            <person name="Haas B."/>
            <person name="Angiuoli S.V."/>
            <person name="Creasy T.H."/>
            <person name="Lu C."/>
            <person name="Suh B."/>
            <person name="Silva J.C."/>
            <person name="Utterback T.R."/>
            <person name="Feldblyum T.V."/>
            <person name="Pertea M."/>
            <person name="Allen J."/>
            <person name="Nierman W.C."/>
            <person name="Taracha E.L.N."/>
            <person name="Salzberg S.L."/>
            <person name="White O.R."/>
            <person name="Fitzhugh H.A."/>
            <person name="Morzaria S."/>
            <person name="Venter J.C."/>
            <person name="Fraser C.M."/>
            <person name="Nene V."/>
        </authorList>
    </citation>
    <scope>NUCLEOTIDE SEQUENCE [LARGE SCALE GENOMIC DNA]</scope>
    <source>
        <strain evidence="8 9">Muguga</strain>
    </source>
</reference>
<organism evidence="8 9">
    <name type="scientific">Theileria parva</name>
    <name type="common">East coast fever infection agent</name>
    <dbReference type="NCBI Taxonomy" id="5875"/>
    <lineage>
        <taxon>Eukaryota</taxon>
        <taxon>Sar</taxon>
        <taxon>Alveolata</taxon>
        <taxon>Apicomplexa</taxon>
        <taxon>Aconoidasida</taxon>
        <taxon>Piroplasmida</taxon>
        <taxon>Theileriidae</taxon>
        <taxon>Theileria</taxon>
    </lineage>
</organism>
<dbReference type="GO" id="GO:0003735">
    <property type="term" value="F:structural constituent of ribosome"/>
    <property type="evidence" value="ECO:0007669"/>
    <property type="project" value="TreeGrafter"/>
</dbReference>
<accession>Q4N253</accession>
<dbReference type="InterPro" id="IPR013870">
    <property type="entry name" value="Ribosomal_mL54"/>
</dbReference>
<keyword evidence="4" id="KW-0496">Mitochondrion</keyword>
<keyword evidence="2" id="KW-0809">Transit peptide</keyword>
<dbReference type="AlphaFoldDB" id="Q4N253"/>
<evidence type="ECO:0000313" key="8">
    <source>
        <dbReference type="EMBL" id="EAN31865.1"/>
    </source>
</evidence>
<dbReference type="eggNOG" id="ENOG502SVRM">
    <property type="taxonomic scope" value="Eukaryota"/>
</dbReference>
<dbReference type="Pfam" id="PF08561">
    <property type="entry name" value="Ribosomal_L37"/>
    <property type="match status" value="1"/>
</dbReference>
<dbReference type="RefSeq" id="XP_764148.1">
    <property type="nucleotide sequence ID" value="XM_759055.1"/>
</dbReference>
<evidence type="ECO:0000256" key="1">
    <source>
        <dbReference type="ARBA" id="ARBA00004173"/>
    </source>
</evidence>
<evidence type="ECO:0000313" key="9">
    <source>
        <dbReference type="Proteomes" id="UP000001949"/>
    </source>
</evidence>
<dbReference type="PANTHER" id="PTHR28595">
    <property type="entry name" value="39S RIBOSOMAL PROTEIN L54, MITOCHONDRIAL"/>
    <property type="match status" value="1"/>
</dbReference>